<accession>A0A1H6M5S9</accession>
<keyword evidence="2" id="KW-1185">Reference proteome</keyword>
<dbReference type="EMBL" id="FNXG01000003">
    <property type="protein sequence ID" value="SEH96719.1"/>
    <property type="molecule type" value="Genomic_DNA"/>
</dbReference>
<dbReference type="AlphaFoldDB" id="A0A1H6M5S9"/>
<dbReference type="InterPro" id="IPR010260">
    <property type="entry name" value="AlpA"/>
</dbReference>
<organism evidence="1 2">
    <name type="scientific">Paracoccus alkenifer</name>
    <dbReference type="NCBI Taxonomy" id="65735"/>
    <lineage>
        <taxon>Bacteria</taxon>
        <taxon>Pseudomonadati</taxon>
        <taxon>Pseudomonadota</taxon>
        <taxon>Alphaproteobacteria</taxon>
        <taxon>Rhodobacterales</taxon>
        <taxon>Paracoccaceae</taxon>
        <taxon>Paracoccus</taxon>
    </lineage>
</organism>
<protein>
    <submittedName>
        <fullName evidence="1">Transcriptional regulator, AlpA family</fullName>
    </submittedName>
</protein>
<dbReference type="OrthoDB" id="9801242at2"/>
<evidence type="ECO:0000313" key="2">
    <source>
        <dbReference type="Proteomes" id="UP000199125"/>
    </source>
</evidence>
<proteinExistence type="predicted"/>
<dbReference type="STRING" id="65735.SAMN04488075_1957"/>
<dbReference type="Proteomes" id="UP000199125">
    <property type="component" value="Unassembled WGS sequence"/>
</dbReference>
<name>A0A1H6M5S9_9RHOB</name>
<reference evidence="2" key="1">
    <citation type="submission" date="2016-10" db="EMBL/GenBank/DDBJ databases">
        <authorList>
            <person name="Varghese N."/>
            <person name="Submissions S."/>
        </authorList>
    </citation>
    <scope>NUCLEOTIDE SEQUENCE [LARGE SCALE GENOMIC DNA]</scope>
    <source>
        <strain evidence="2">DSM 11593</strain>
    </source>
</reference>
<dbReference type="Gene3D" id="1.10.238.160">
    <property type="match status" value="1"/>
</dbReference>
<sequence length="62" mass="6596">MGYRMLRLPDVVQATGLGRSTIYAKIAAGEFPAPVKLGARAVAWPESAIAEWLANRPSARAA</sequence>
<dbReference type="Pfam" id="PF05930">
    <property type="entry name" value="Phage_AlpA"/>
    <property type="match status" value="1"/>
</dbReference>
<evidence type="ECO:0000313" key="1">
    <source>
        <dbReference type="EMBL" id="SEH96719.1"/>
    </source>
</evidence>
<dbReference type="PANTHER" id="PTHR36154:SF1">
    <property type="entry name" value="DNA-BINDING TRANSCRIPTIONAL ACTIVATOR ALPA"/>
    <property type="match status" value="1"/>
</dbReference>
<dbReference type="InterPro" id="IPR052931">
    <property type="entry name" value="Prophage_regulatory_activator"/>
</dbReference>
<gene>
    <name evidence="1" type="ORF">SAMN04488075_1957</name>
</gene>
<dbReference type="PANTHER" id="PTHR36154">
    <property type="entry name" value="DNA-BINDING TRANSCRIPTIONAL ACTIVATOR ALPA"/>
    <property type="match status" value="1"/>
</dbReference>